<proteinExistence type="predicted"/>
<keyword evidence="2 6" id="KW-0812">Transmembrane</keyword>
<reference evidence="7 8" key="1">
    <citation type="submission" date="2019-06" db="EMBL/GenBank/DDBJ databases">
        <authorList>
            <person name="Broberg M."/>
        </authorList>
    </citation>
    <scope>NUCLEOTIDE SEQUENCE [LARGE SCALE GENOMIC DNA]</scope>
</reference>
<dbReference type="Proteomes" id="UP000766486">
    <property type="component" value="Unassembled WGS sequence"/>
</dbReference>
<feature type="region of interest" description="Disordered" evidence="5">
    <location>
        <begin position="1"/>
        <end position="20"/>
    </location>
</feature>
<evidence type="ECO:0000256" key="5">
    <source>
        <dbReference type="SAM" id="MobiDB-lite"/>
    </source>
</evidence>
<evidence type="ECO:0000313" key="8">
    <source>
        <dbReference type="Proteomes" id="UP000766486"/>
    </source>
</evidence>
<feature type="compositionally biased region" description="Polar residues" evidence="5">
    <location>
        <begin position="1"/>
        <end position="11"/>
    </location>
</feature>
<gene>
    <name evidence="7" type="ORF">CLO192961_LOCUS44099</name>
</gene>
<evidence type="ECO:0000256" key="1">
    <source>
        <dbReference type="ARBA" id="ARBA00004167"/>
    </source>
</evidence>
<name>A0ABY6TRV7_BIOOC</name>
<organism evidence="7 8">
    <name type="scientific">Bionectria ochroleuca</name>
    <name type="common">Gliocladium roseum</name>
    <dbReference type="NCBI Taxonomy" id="29856"/>
    <lineage>
        <taxon>Eukaryota</taxon>
        <taxon>Fungi</taxon>
        <taxon>Dikarya</taxon>
        <taxon>Ascomycota</taxon>
        <taxon>Pezizomycotina</taxon>
        <taxon>Sordariomycetes</taxon>
        <taxon>Hypocreomycetidae</taxon>
        <taxon>Hypocreales</taxon>
        <taxon>Bionectriaceae</taxon>
        <taxon>Clonostachys</taxon>
    </lineage>
</organism>
<evidence type="ECO:0000256" key="2">
    <source>
        <dbReference type="ARBA" id="ARBA00022692"/>
    </source>
</evidence>
<dbReference type="PANTHER" id="PTHR15549">
    <property type="entry name" value="PAIRED IMMUNOGLOBULIN-LIKE TYPE 2 RECEPTOR"/>
    <property type="match status" value="1"/>
</dbReference>
<keyword evidence="8" id="KW-1185">Reference proteome</keyword>
<dbReference type="InterPro" id="IPR051694">
    <property type="entry name" value="Immunoregulatory_rcpt-like"/>
</dbReference>
<keyword evidence="4 6" id="KW-0472">Membrane</keyword>
<evidence type="ECO:0008006" key="9">
    <source>
        <dbReference type="Google" id="ProtNLM"/>
    </source>
</evidence>
<comment type="caution">
    <text evidence="7">The sequence shown here is derived from an EMBL/GenBank/DDBJ whole genome shotgun (WGS) entry which is preliminary data.</text>
</comment>
<keyword evidence="3 6" id="KW-1133">Transmembrane helix</keyword>
<feature type="compositionally biased region" description="Pro residues" evidence="5">
    <location>
        <begin position="278"/>
        <end position="287"/>
    </location>
</feature>
<accession>A0ABY6TRV7</accession>
<evidence type="ECO:0000256" key="3">
    <source>
        <dbReference type="ARBA" id="ARBA00022989"/>
    </source>
</evidence>
<feature type="region of interest" description="Disordered" evidence="5">
    <location>
        <begin position="261"/>
        <end position="287"/>
    </location>
</feature>
<comment type="subcellular location">
    <subcellularLocation>
        <location evidence="1">Membrane</location>
        <topology evidence="1">Single-pass membrane protein</topology>
    </subcellularLocation>
</comment>
<protein>
    <recommendedName>
        <fullName evidence="9">Mid2 domain-containing protein</fullName>
    </recommendedName>
</protein>
<feature type="transmembrane region" description="Helical" evidence="6">
    <location>
        <begin position="180"/>
        <end position="204"/>
    </location>
</feature>
<dbReference type="EMBL" id="CABFNS010000354">
    <property type="protein sequence ID" value="VUC21195.1"/>
    <property type="molecule type" value="Genomic_DNA"/>
</dbReference>
<evidence type="ECO:0000313" key="7">
    <source>
        <dbReference type="EMBL" id="VUC21195.1"/>
    </source>
</evidence>
<dbReference type="PANTHER" id="PTHR15549:SF30">
    <property type="entry name" value="MID2 DOMAIN-CONTAINING PROTEIN"/>
    <property type="match status" value="1"/>
</dbReference>
<evidence type="ECO:0000256" key="6">
    <source>
        <dbReference type="SAM" id="Phobius"/>
    </source>
</evidence>
<sequence>MSNRVGVPTTSGGVGNYPVPAASRTTSMSVSTTSGTFSDIKTQTTSTSGGLNGTVAICYNTCNNAYSVAISIGNVDELCKVDGDFIAALNSCVRCIDENKKDSDQSLPDELRQITSICAGGLVFTTDTFLMRDGTTSTITHLVNISSTSTMPSTSIQSASTTSAPAATSSAAASGPSSNAWIAGPVVGGIAGLGIAILAGLWFWRRRSRRPSPALEDEEHFDKAQLHSDCIPKPMHEAADGAIHEMQASLPLKITAEKAANEPPCYELPADDTRPQSNHPPHPADGA</sequence>
<evidence type="ECO:0000256" key="4">
    <source>
        <dbReference type="ARBA" id="ARBA00023136"/>
    </source>
</evidence>